<keyword evidence="2" id="KW-1185">Reference proteome</keyword>
<dbReference type="EMBL" id="JACHWS010000001">
    <property type="protein sequence ID" value="MBB3036140.1"/>
    <property type="molecule type" value="Genomic_DNA"/>
</dbReference>
<organism evidence="1 2">
    <name type="scientific">Hoyosella altamirensis</name>
    <dbReference type="NCBI Taxonomy" id="616997"/>
    <lineage>
        <taxon>Bacteria</taxon>
        <taxon>Bacillati</taxon>
        <taxon>Actinomycetota</taxon>
        <taxon>Actinomycetes</taxon>
        <taxon>Mycobacteriales</taxon>
        <taxon>Hoyosellaceae</taxon>
        <taxon>Hoyosella</taxon>
    </lineage>
</organism>
<sequence length="528" mass="56450">MNDYVPEETDSETGHPLPEVVSDGDGGLALSASQKFFGRAPFVVLAPEDDHDAIARGASLAVATSVPFLVVGPADVAAIAQELDRLSTGTAVAIGSVPAIDGADILAIDGSPQQLSDLTGLTFRQEELSDISEAGAALAALDSSEHDLLTIPSAATEPSEAAVDMSVDATLPSFGRGSRDTQVVVFTSPNGAAEPGERADHVAATAVAKAAGAQVVVLPAPDPRVNQESVDAVRENADATILALGSHFGTSAQIRERIDSALNVAELPGGGQLIYPGRRMIALYGHPGVPAMGVLGEQGPDDAIARARELAGLYEDYSGEAVIPALEVIVTVASVSPGVDNQYSNVSRVEDIRPWVDAARDQGTYIVLDLQPGRTDFLTQAKLFEELLAEPHVGLALDPEWRLRQDQVHLRQVGQVDASEVNEVIEWLADLTAEHNLPQKLLVLHQFQTRMITNRDQLDTSREEVSLLIHADGHGVPAQKMDTWNVLKQDLSDEIWLGWKNFYDEDSPTFTPAETMYVEPAPWFVSYQ</sequence>
<dbReference type="AlphaFoldDB" id="A0A839RI91"/>
<accession>A0A839RI91</accession>
<protein>
    <recommendedName>
        <fullName evidence="3">Cell wall-binding repeat-containing protein</fullName>
    </recommendedName>
</protein>
<comment type="caution">
    <text evidence="1">The sequence shown here is derived from an EMBL/GenBank/DDBJ whole genome shotgun (WGS) entry which is preliminary data.</text>
</comment>
<proteinExistence type="predicted"/>
<reference evidence="1 2" key="1">
    <citation type="submission" date="2020-08" db="EMBL/GenBank/DDBJ databases">
        <title>Sequencing the genomes of 1000 actinobacteria strains.</title>
        <authorList>
            <person name="Klenk H.-P."/>
        </authorList>
    </citation>
    <scope>NUCLEOTIDE SEQUENCE [LARGE SCALE GENOMIC DNA]</scope>
    <source>
        <strain evidence="1 2">DSM 45258</strain>
    </source>
</reference>
<name>A0A839RI91_9ACTN</name>
<dbReference type="Proteomes" id="UP000567922">
    <property type="component" value="Unassembled WGS sequence"/>
</dbReference>
<evidence type="ECO:0000313" key="1">
    <source>
        <dbReference type="EMBL" id="MBB3036140.1"/>
    </source>
</evidence>
<evidence type="ECO:0000313" key="2">
    <source>
        <dbReference type="Proteomes" id="UP000567922"/>
    </source>
</evidence>
<gene>
    <name evidence="1" type="ORF">FHU29_000574</name>
</gene>
<dbReference type="OrthoDB" id="9812120at2"/>
<evidence type="ECO:0008006" key="3">
    <source>
        <dbReference type="Google" id="ProtNLM"/>
    </source>
</evidence>
<dbReference type="RefSeq" id="WP_064439767.1">
    <property type="nucleotide sequence ID" value="NZ_BDDI01000005.1"/>
</dbReference>